<reference evidence="12 13" key="1">
    <citation type="submission" date="2016-10" db="EMBL/GenBank/DDBJ databases">
        <authorList>
            <person name="de Groot N.N."/>
        </authorList>
    </citation>
    <scope>NUCLEOTIDE SEQUENCE [LARGE SCALE GENOMIC DNA]</scope>
    <source>
        <strain evidence="12 13">DSM 23310</strain>
    </source>
</reference>
<name>A0A1H3E546_9FIRM</name>
<evidence type="ECO:0000313" key="12">
    <source>
        <dbReference type="EMBL" id="SDX73862.1"/>
    </source>
</evidence>
<keyword evidence="4 12" id="KW-0808">Transferase</keyword>
<evidence type="ECO:0000256" key="1">
    <source>
        <dbReference type="ARBA" id="ARBA00004236"/>
    </source>
</evidence>
<dbReference type="GO" id="GO:0016117">
    <property type="term" value="P:carotenoid biosynthetic process"/>
    <property type="evidence" value="ECO:0007669"/>
    <property type="project" value="UniProtKB-KW"/>
</dbReference>
<evidence type="ECO:0000256" key="4">
    <source>
        <dbReference type="ARBA" id="ARBA00022679"/>
    </source>
</evidence>
<dbReference type="GO" id="GO:0005886">
    <property type="term" value="C:plasma membrane"/>
    <property type="evidence" value="ECO:0007669"/>
    <property type="project" value="UniProtKB-SubCell"/>
</dbReference>
<comment type="pathway">
    <text evidence="8">Carotenoid biosynthesis; staphyloxanthin biosynthesis; staphyloxanthin from farnesyl diphosphate: step 4/5.</text>
</comment>
<gene>
    <name evidence="12" type="ORF">SAMN05660923_02832</name>
</gene>
<dbReference type="Proteomes" id="UP000198828">
    <property type="component" value="Unassembled WGS sequence"/>
</dbReference>
<comment type="subcellular location">
    <subcellularLocation>
        <location evidence="1">Cell membrane</location>
    </subcellularLocation>
</comment>
<proteinExistence type="inferred from homology"/>
<keyword evidence="6" id="KW-0472">Membrane</keyword>
<dbReference type="PANTHER" id="PTHR43646">
    <property type="entry name" value="GLYCOSYLTRANSFERASE"/>
    <property type="match status" value="1"/>
</dbReference>
<evidence type="ECO:0000313" key="13">
    <source>
        <dbReference type="Proteomes" id="UP000198828"/>
    </source>
</evidence>
<organism evidence="12 13">
    <name type="scientific">Tepidimicrobium xylanilyticum</name>
    <dbReference type="NCBI Taxonomy" id="1123352"/>
    <lineage>
        <taxon>Bacteria</taxon>
        <taxon>Bacillati</taxon>
        <taxon>Bacillota</taxon>
        <taxon>Tissierellia</taxon>
        <taxon>Tissierellales</taxon>
        <taxon>Tepidimicrobiaceae</taxon>
        <taxon>Tepidimicrobium</taxon>
    </lineage>
</organism>
<dbReference type="InterPro" id="IPR026461">
    <property type="entry name" value="Trfase_2_rSAM/seldom_assoc"/>
</dbReference>
<evidence type="ECO:0000256" key="2">
    <source>
        <dbReference type="ARBA" id="ARBA00022475"/>
    </source>
</evidence>
<comment type="similarity">
    <text evidence="9">Belongs to the glycosyltransferase 2 family. CrtQ subfamily.</text>
</comment>
<dbReference type="NCBIfam" id="TIGR04283">
    <property type="entry name" value="glyco_like_mftF"/>
    <property type="match status" value="1"/>
</dbReference>
<keyword evidence="13" id="KW-1185">Reference proteome</keyword>
<evidence type="ECO:0000256" key="3">
    <source>
        <dbReference type="ARBA" id="ARBA00022676"/>
    </source>
</evidence>
<keyword evidence="2" id="KW-1003">Cell membrane</keyword>
<dbReference type="InterPro" id="IPR029044">
    <property type="entry name" value="Nucleotide-diphossugar_trans"/>
</dbReference>
<evidence type="ECO:0000256" key="6">
    <source>
        <dbReference type="ARBA" id="ARBA00023136"/>
    </source>
</evidence>
<dbReference type="EMBL" id="FNNG01000018">
    <property type="protein sequence ID" value="SDX73862.1"/>
    <property type="molecule type" value="Genomic_DNA"/>
</dbReference>
<sequence length="224" mass="25343">MISIIVPVLNEGKTIENLLKDLSGLSGEKEIIVVDGGSHDNTVEIASKYSKVVGSKKGRGKQMNEGAKTARGNVLWFVHSDSKVSQDALGGIEEAITEGYIGGGFSLYFNDYDTKFMRFVSTTSNWRARYLKLFFGDQGIFIRRDIFNDLGGYKEIELMEDWDFSRRMAKKGKMKLLDIKIGTSARRFKQGGQLRTLLLMHRIKILYMLGVPPSKLNKIYREAR</sequence>
<feature type="domain" description="Glycosyltransferase 2-like" evidence="11">
    <location>
        <begin position="3"/>
        <end position="150"/>
    </location>
</feature>
<keyword evidence="3" id="KW-0328">Glycosyltransferase</keyword>
<dbReference type="AlphaFoldDB" id="A0A1H3E546"/>
<dbReference type="SUPFAM" id="SSF53448">
    <property type="entry name" value="Nucleotide-diphospho-sugar transferases"/>
    <property type="match status" value="1"/>
</dbReference>
<keyword evidence="5" id="KW-0125">Carotenoid biosynthesis</keyword>
<evidence type="ECO:0000256" key="9">
    <source>
        <dbReference type="ARBA" id="ARBA00038120"/>
    </source>
</evidence>
<dbReference type="OrthoDB" id="9810303at2"/>
<accession>A0A1H3E546</accession>
<dbReference type="InterPro" id="IPR001173">
    <property type="entry name" value="Glyco_trans_2-like"/>
</dbReference>
<comment type="function">
    <text evidence="7">Catalyzes the glycosylation of 4,4'-diaponeurosporenoate, i.e. the esterification of glucose at the C1'' position with the carboxyl group of 4,4'-diaponeurosporenic acid, to form glycosyl-4,4'-diaponeurosporenoate. This is a step in the biosynthesis of staphyloxanthin, an orange pigment present in most staphylococci strains.</text>
</comment>
<evidence type="ECO:0000259" key="11">
    <source>
        <dbReference type="Pfam" id="PF00535"/>
    </source>
</evidence>
<dbReference type="Pfam" id="PF00535">
    <property type="entry name" value="Glycos_transf_2"/>
    <property type="match status" value="1"/>
</dbReference>
<evidence type="ECO:0000256" key="5">
    <source>
        <dbReference type="ARBA" id="ARBA00022746"/>
    </source>
</evidence>
<dbReference type="CDD" id="cd02522">
    <property type="entry name" value="GT_2_like_a"/>
    <property type="match status" value="1"/>
</dbReference>
<dbReference type="RefSeq" id="WP_093754779.1">
    <property type="nucleotide sequence ID" value="NZ_BSYN01000001.1"/>
</dbReference>
<dbReference type="PANTHER" id="PTHR43646:SF2">
    <property type="entry name" value="GLYCOSYLTRANSFERASE 2-LIKE DOMAIN-CONTAINING PROTEIN"/>
    <property type="match status" value="1"/>
</dbReference>
<protein>
    <recommendedName>
        <fullName evidence="10">4,4'-diaponeurosporenoate glycosyltransferase</fullName>
    </recommendedName>
</protein>
<evidence type="ECO:0000256" key="10">
    <source>
        <dbReference type="ARBA" id="ARBA00040345"/>
    </source>
</evidence>
<evidence type="ECO:0000256" key="8">
    <source>
        <dbReference type="ARBA" id="ARBA00037904"/>
    </source>
</evidence>
<evidence type="ECO:0000256" key="7">
    <source>
        <dbReference type="ARBA" id="ARBA00037281"/>
    </source>
</evidence>
<dbReference type="GO" id="GO:0016757">
    <property type="term" value="F:glycosyltransferase activity"/>
    <property type="evidence" value="ECO:0007669"/>
    <property type="project" value="UniProtKB-KW"/>
</dbReference>
<dbReference type="Gene3D" id="3.90.550.10">
    <property type="entry name" value="Spore Coat Polysaccharide Biosynthesis Protein SpsA, Chain A"/>
    <property type="match status" value="1"/>
</dbReference>